<sequence length="230" mass="27179">MMKCLLCNTTLAFDFSWRWFFSFRAFETIPLCEKCHQKFVAIAEKTSCPGCGRKQKQRKLCQDCLRWRKLQTELLYNKAFYVYAEPNMRAYFEAYKFQGDYRLRQIFVKTLQDHCKKYLHRGWLVVVIPVDEQTLATRGFDQVVGFLPDIPKKMYLYHLKKFDRCPQSHKSRQERLATPQPFGYCGPADLERKNILLVDDIYTTGSTLYHARELLLAHNCGCVRSVTLAR</sequence>
<dbReference type="AlphaFoldDB" id="A0A4Q2AYH4"/>
<dbReference type="EMBL" id="QZFR01000002">
    <property type="protein sequence ID" value="RXV75509.1"/>
    <property type="molecule type" value="Genomic_DNA"/>
</dbReference>
<dbReference type="PANTHER" id="PTHR47505:SF1">
    <property type="entry name" value="DNA UTILIZATION PROTEIN YHGH"/>
    <property type="match status" value="1"/>
</dbReference>
<reference evidence="4 6" key="1">
    <citation type="submission" date="2018-09" db="EMBL/GenBank/DDBJ databases">
        <title>Murine metabolic-syndrome-specific gut microbial biobank.</title>
        <authorList>
            <person name="Liu C."/>
        </authorList>
    </citation>
    <scope>NUCLEOTIDE SEQUENCE [LARGE SCALE GENOMIC DNA]</scope>
    <source>
        <strain evidence="4 6">C-30</strain>
    </source>
</reference>
<dbReference type="Proteomes" id="UP000463931">
    <property type="component" value="Chromosome"/>
</dbReference>
<evidence type="ECO:0000259" key="2">
    <source>
        <dbReference type="Pfam" id="PF00156"/>
    </source>
</evidence>
<dbReference type="EMBL" id="CP040852">
    <property type="protein sequence ID" value="QIA90785.1"/>
    <property type="molecule type" value="Genomic_DNA"/>
</dbReference>
<dbReference type="Gene3D" id="3.40.50.2020">
    <property type="match status" value="1"/>
</dbReference>
<dbReference type="InterPro" id="IPR029057">
    <property type="entry name" value="PRTase-like"/>
</dbReference>
<dbReference type="InterPro" id="IPR000836">
    <property type="entry name" value="PRTase_dom"/>
</dbReference>
<dbReference type="Proteomes" id="UP000289316">
    <property type="component" value="Unassembled WGS sequence"/>
</dbReference>
<evidence type="ECO:0000313" key="7">
    <source>
        <dbReference type="Proteomes" id="UP000306855"/>
    </source>
</evidence>
<reference evidence="3 8" key="2">
    <citation type="journal article" date="2019" name="Nat. Med.">
        <title>Preventing dysbiosis of the neonatal mouse intestinal microbiome protects against late-onset sepsis.</title>
        <authorList>
            <person name="Singer J.R."/>
            <person name="Blosser E.G."/>
            <person name="Zindl C.L."/>
            <person name="Silberger D.J."/>
            <person name="Conlan S."/>
            <person name="Laufer V.A."/>
            <person name="DiToro D."/>
            <person name="Deming C."/>
            <person name="Kumar R."/>
            <person name="Morrow C.D."/>
            <person name="Segre J.A."/>
            <person name="Gray M.J."/>
            <person name="Randolph D.A."/>
            <person name="Weaver C.T."/>
        </authorList>
    </citation>
    <scope>NUCLEOTIDE SEQUENCE [LARGE SCALE GENOMIC DNA]</scope>
    <source>
        <strain evidence="3 8">V10</strain>
    </source>
</reference>
<dbReference type="CDD" id="cd06223">
    <property type="entry name" value="PRTases_typeI"/>
    <property type="match status" value="1"/>
</dbReference>
<dbReference type="OrthoDB" id="9779910at2"/>
<organism evidence="4 6">
    <name type="scientific">Ligilactobacillus murinus</name>
    <dbReference type="NCBI Taxonomy" id="1622"/>
    <lineage>
        <taxon>Bacteria</taxon>
        <taxon>Bacillati</taxon>
        <taxon>Bacillota</taxon>
        <taxon>Bacilli</taxon>
        <taxon>Lactobacillales</taxon>
        <taxon>Lactobacillaceae</taxon>
        <taxon>Ligilactobacillus</taxon>
    </lineage>
</organism>
<evidence type="ECO:0000313" key="5">
    <source>
        <dbReference type="EMBL" id="TGY57268.1"/>
    </source>
</evidence>
<dbReference type="Proteomes" id="UP000306855">
    <property type="component" value="Unassembled WGS sequence"/>
</dbReference>
<reference evidence="5 7" key="3">
    <citation type="submission" date="2019-04" db="EMBL/GenBank/DDBJ databases">
        <title>Microbes associate with the intestines of laboratory mice.</title>
        <authorList>
            <person name="Navarre W."/>
            <person name="Wong E."/>
            <person name="Huang K."/>
            <person name="Tropini C."/>
            <person name="Ng K."/>
            <person name="Yu B."/>
        </authorList>
    </citation>
    <scope>NUCLEOTIDE SEQUENCE [LARGE SCALE GENOMIC DNA]</scope>
    <source>
        <strain evidence="5 7">NM26_J9</strain>
    </source>
</reference>
<evidence type="ECO:0000313" key="3">
    <source>
        <dbReference type="EMBL" id="QIA90785.1"/>
    </source>
</evidence>
<evidence type="ECO:0000256" key="1">
    <source>
        <dbReference type="ARBA" id="ARBA00008007"/>
    </source>
</evidence>
<evidence type="ECO:0000313" key="6">
    <source>
        <dbReference type="Proteomes" id="UP000289316"/>
    </source>
</evidence>
<dbReference type="InterPro" id="IPR051910">
    <property type="entry name" value="ComF/GntX_DNA_util-trans"/>
</dbReference>
<evidence type="ECO:0000313" key="8">
    <source>
        <dbReference type="Proteomes" id="UP000463931"/>
    </source>
</evidence>
<dbReference type="Pfam" id="PF00156">
    <property type="entry name" value="Pribosyltran"/>
    <property type="match status" value="1"/>
</dbReference>
<name>A0A4Q2AYH4_9LACO</name>
<evidence type="ECO:0000313" key="4">
    <source>
        <dbReference type="EMBL" id="RXV75509.1"/>
    </source>
</evidence>
<accession>A0A4Q2AYH4</accession>
<feature type="domain" description="Phosphoribosyltransferase" evidence="2">
    <location>
        <begin position="185"/>
        <end position="229"/>
    </location>
</feature>
<proteinExistence type="inferred from homology"/>
<gene>
    <name evidence="4" type="ORF">D6C19_00500</name>
    <name evidence="5" type="ORF">E5340_00975</name>
    <name evidence="3" type="ORF">FEE40_11795</name>
</gene>
<dbReference type="SUPFAM" id="SSF53271">
    <property type="entry name" value="PRTase-like"/>
    <property type="match status" value="1"/>
</dbReference>
<protein>
    <submittedName>
        <fullName evidence="4">ComF family protein</fullName>
    </submittedName>
</protein>
<dbReference type="EMBL" id="SRYK01000002">
    <property type="protein sequence ID" value="TGY57268.1"/>
    <property type="molecule type" value="Genomic_DNA"/>
</dbReference>
<dbReference type="RefSeq" id="WP_004048320.1">
    <property type="nucleotide sequence ID" value="NZ_JACBXZ010000033.1"/>
</dbReference>
<comment type="similarity">
    <text evidence="1">Belongs to the ComF/GntX family.</text>
</comment>
<dbReference type="PANTHER" id="PTHR47505">
    <property type="entry name" value="DNA UTILIZATION PROTEIN YHGH"/>
    <property type="match status" value="1"/>
</dbReference>